<name>A6J2A3_RAT</name>
<sequence length="74" mass="8408">MPTAREPDQGPHGVYHSLGWVQKVKTWFRVPASWSMGLGASRSTSRKRQLSLKRHQASKDHLTQWNARLLPVGC</sequence>
<reference evidence="1 2" key="1">
    <citation type="submission" date="2005-07" db="EMBL/GenBank/DDBJ databases">
        <authorList>
            <person name="Mural R.J."/>
            <person name="Li P.W."/>
            <person name="Adams M.D."/>
            <person name="Amanatides P.G."/>
            <person name="Baden-Tillson H."/>
            <person name="Barnstead M."/>
            <person name="Chin S.H."/>
            <person name="Dew I."/>
            <person name="Evans C.A."/>
            <person name="Ferriera S."/>
            <person name="Flanigan M."/>
            <person name="Fosler C."/>
            <person name="Glodek A."/>
            <person name="Gu Z."/>
            <person name="Holt R.A."/>
            <person name="Jennings D."/>
            <person name="Kraft C.L."/>
            <person name="Lu F."/>
            <person name="Nguyen T."/>
            <person name="Nusskern D.R."/>
            <person name="Pfannkoch C.M."/>
            <person name="Sitter C."/>
            <person name="Sutton G.G."/>
            <person name="Venter J.C."/>
            <person name="Wang Z."/>
            <person name="Woodage T."/>
            <person name="Zheng X.H."/>
            <person name="Zhong F."/>
        </authorList>
    </citation>
    <scope>NUCLEOTIDE SEQUENCE [LARGE SCALE GENOMIC DNA]</scope>
    <source>
        <strain>BN</strain>
        <strain evidence="2">Sprague-Dawley</strain>
    </source>
</reference>
<dbReference type="Proteomes" id="UP000234681">
    <property type="component" value="Chromosome 12"/>
</dbReference>
<dbReference type="EMBL" id="CH473973">
    <property type="protein sequence ID" value="EDM14041.1"/>
    <property type="molecule type" value="Genomic_DNA"/>
</dbReference>
<evidence type="ECO:0000313" key="2">
    <source>
        <dbReference type="Proteomes" id="UP000234681"/>
    </source>
</evidence>
<gene>
    <name evidence="1" type="ORF">rCG_21555</name>
</gene>
<organism evidence="1 2">
    <name type="scientific">Rattus norvegicus</name>
    <name type="common">Rat</name>
    <dbReference type="NCBI Taxonomy" id="10116"/>
    <lineage>
        <taxon>Eukaryota</taxon>
        <taxon>Metazoa</taxon>
        <taxon>Chordata</taxon>
        <taxon>Craniata</taxon>
        <taxon>Vertebrata</taxon>
        <taxon>Euteleostomi</taxon>
        <taxon>Mammalia</taxon>
        <taxon>Eutheria</taxon>
        <taxon>Euarchontoglires</taxon>
        <taxon>Glires</taxon>
        <taxon>Rodentia</taxon>
        <taxon>Myomorpha</taxon>
        <taxon>Muroidea</taxon>
        <taxon>Muridae</taxon>
        <taxon>Murinae</taxon>
        <taxon>Rattus</taxon>
    </lineage>
</organism>
<evidence type="ECO:0000313" key="1">
    <source>
        <dbReference type="EMBL" id="EDM14041.1"/>
    </source>
</evidence>
<accession>A6J2A3</accession>
<protein>
    <submittedName>
        <fullName evidence="1">RCG21555, isoform CRA_a</fullName>
    </submittedName>
</protein>
<dbReference type="AlphaFoldDB" id="A6J2A3"/>
<proteinExistence type="predicted"/>